<reference evidence="3 4" key="1">
    <citation type="submission" date="2020-04" db="EMBL/GenBank/DDBJ databases">
        <title>Knoellia sp. isolate from air conditioner.</title>
        <authorList>
            <person name="Chea S."/>
            <person name="Kim D.-U."/>
        </authorList>
    </citation>
    <scope>NUCLEOTIDE SEQUENCE [LARGE SCALE GENOMIC DNA]</scope>
    <source>
        <strain evidence="3 4">DB2414S</strain>
    </source>
</reference>
<protein>
    <recommendedName>
        <fullName evidence="2">DUF8094 domain-containing protein</fullName>
    </recommendedName>
</protein>
<feature type="domain" description="DUF8094" evidence="2">
    <location>
        <begin position="57"/>
        <end position="328"/>
    </location>
</feature>
<gene>
    <name evidence="3" type="ORF">HJG52_09640</name>
</gene>
<dbReference type="PROSITE" id="PS51257">
    <property type="entry name" value="PROKAR_LIPOPROTEIN"/>
    <property type="match status" value="1"/>
</dbReference>
<organism evidence="3 4">
    <name type="scientific">Knoellia koreensis</name>
    <dbReference type="NCBI Taxonomy" id="2730921"/>
    <lineage>
        <taxon>Bacteria</taxon>
        <taxon>Bacillati</taxon>
        <taxon>Actinomycetota</taxon>
        <taxon>Actinomycetes</taxon>
        <taxon>Micrococcales</taxon>
        <taxon>Intrasporangiaceae</taxon>
        <taxon>Knoellia</taxon>
    </lineage>
</organism>
<proteinExistence type="predicted"/>
<sequence>MSRPSRSARRLVGVAAVAAFALSGCGSSVVGVREAPSQTTTTAPITADSAQQIASRVLGKAQEARDAKGDAADTLRKEALTGTALAVATAAAKVEPADSSTATAPVERTEQPKVLAISRGTAWPRVILAQTTEPDGRLVLNLLTSPDAATPFRLSSSATMQSGASVAALDAVTAGSPLVAEDTKDPVAPAELLKAYAGALAYPKPTATKAVDTTDPFSTAVKANAAAQAKSFGKLATLTQVHTPQPDPVAIRLKDGGLLVFGLLSRTDAIKLASGGKSLTPSAEFQKLVKKKTLTKDAELRTYETVVLTVPPKGEASVVAVDQTLYSAKGA</sequence>
<evidence type="ECO:0000313" key="3">
    <source>
        <dbReference type="EMBL" id="NNM46266.1"/>
    </source>
</evidence>
<dbReference type="AlphaFoldDB" id="A0A849H951"/>
<comment type="caution">
    <text evidence="3">The sequence shown here is derived from an EMBL/GenBank/DDBJ whole genome shotgun (WGS) entry which is preliminary data.</text>
</comment>
<dbReference type="RefSeq" id="WP_171243387.1">
    <property type="nucleotide sequence ID" value="NZ_JABEPQ010000002.1"/>
</dbReference>
<dbReference type="EMBL" id="JABEPQ010000002">
    <property type="protein sequence ID" value="NNM46266.1"/>
    <property type="molecule type" value="Genomic_DNA"/>
</dbReference>
<evidence type="ECO:0000259" key="2">
    <source>
        <dbReference type="Pfam" id="PF26366"/>
    </source>
</evidence>
<keyword evidence="1" id="KW-0732">Signal</keyword>
<dbReference type="Proteomes" id="UP000588586">
    <property type="component" value="Unassembled WGS sequence"/>
</dbReference>
<name>A0A849H951_9MICO</name>
<keyword evidence="4" id="KW-1185">Reference proteome</keyword>
<evidence type="ECO:0000256" key="1">
    <source>
        <dbReference type="SAM" id="SignalP"/>
    </source>
</evidence>
<feature type="chain" id="PRO_5039380620" description="DUF8094 domain-containing protein" evidence="1">
    <location>
        <begin position="22"/>
        <end position="331"/>
    </location>
</feature>
<evidence type="ECO:0000313" key="4">
    <source>
        <dbReference type="Proteomes" id="UP000588586"/>
    </source>
</evidence>
<feature type="signal peptide" evidence="1">
    <location>
        <begin position="1"/>
        <end position="21"/>
    </location>
</feature>
<dbReference type="Pfam" id="PF26366">
    <property type="entry name" value="DUF8094"/>
    <property type="match status" value="1"/>
</dbReference>
<accession>A0A849H951</accession>
<dbReference type="InterPro" id="IPR058407">
    <property type="entry name" value="DUF8094"/>
</dbReference>